<keyword evidence="2" id="KW-0614">Plasmid</keyword>
<sequence length="72" mass="8364">MNGDLILKNAMQKPGRVSQDPVVLMSYERDRNPLSMKASKYKYAEKGARRRTLKRYEKSEINRKRTAHSGHA</sequence>
<organism evidence="2 4">
    <name type="scientific">Bacillus thuringiensis Bt18247</name>
    <dbReference type="NCBI Taxonomy" id="1423143"/>
    <lineage>
        <taxon>Bacteria</taxon>
        <taxon>Bacillati</taxon>
        <taxon>Bacillota</taxon>
        <taxon>Bacilli</taxon>
        <taxon>Bacillales</taxon>
        <taxon>Bacillaceae</taxon>
        <taxon>Bacillus</taxon>
        <taxon>Bacillus cereus group</taxon>
    </lineage>
</organism>
<evidence type="ECO:0000256" key="1">
    <source>
        <dbReference type="SAM" id="MobiDB-lite"/>
    </source>
</evidence>
<dbReference type="Proteomes" id="UP000192743">
    <property type="component" value="Plasmid p174778"/>
</dbReference>
<evidence type="ECO:0000313" key="4">
    <source>
        <dbReference type="Proteomes" id="UP000192743"/>
    </source>
</evidence>
<evidence type="ECO:0000313" key="3">
    <source>
        <dbReference type="EMBL" id="AOM14569.1"/>
    </source>
</evidence>
<dbReference type="Proteomes" id="UP000192743">
    <property type="component" value="Plasmid p113275"/>
</dbReference>
<feature type="region of interest" description="Disordered" evidence="1">
    <location>
        <begin position="45"/>
        <end position="72"/>
    </location>
</feature>
<protein>
    <submittedName>
        <fullName evidence="2">Uncharacterized protein</fullName>
    </submittedName>
</protein>
<dbReference type="EMBL" id="CP015253">
    <property type="protein sequence ID" value="AOM14569.1"/>
    <property type="molecule type" value="Genomic_DNA"/>
</dbReference>
<feature type="compositionally biased region" description="Basic and acidic residues" evidence="1">
    <location>
        <begin position="54"/>
        <end position="63"/>
    </location>
</feature>
<geneLocation type="plasmid" evidence="3 4">
    <name>p113275</name>
</geneLocation>
<accession>A0A9W3SZ09</accession>
<proteinExistence type="predicted"/>
<dbReference type="AlphaFoldDB" id="A0A9W3SZ09"/>
<geneLocation type="plasmid" evidence="2 4">
    <name>p174778</name>
</geneLocation>
<name>A0A9W3SZ09_BACTU</name>
<evidence type="ECO:0000313" key="2">
    <source>
        <dbReference type="EMBL" id="AOM14365.1"/>
    </source>
</evidence>
<reference evidence="2 4" key="1">
    <citation type="submission" date="2016-02" db="EMBL/GenBank/DDBJ databases">
        <title>Comparative analysis of three nematocidal Bacillus thuringiensis strains.</title>
        <authorList>
            <person name="Hollensteiner J."/>
            <person name="Kloesener M."/>
            <person name="Bunk B."/>
            <person name="Sproeer C."/>
            <person name="Rosenstiel P."/>
            <person name="Schulte-Iserlohe R."/>
            <person name="Schulenburg H."/>
            <person name="Liesegang H."/>
        </authorList>
    </citation>
    <scope>NUCLEOTIDE SEQUENCE [LARGE SCALE GENOMIC DNA]</scope>
    <source>
        <strain evidence="2 4">Bt18247</strain>
        <plasmid evidence="3 4">p113275</plasmid>
        <plasmid evidence="2 4">p174778</plasmid>
    </source>
</reference>
<dbReference type="EMBL" id="CP015251">
    <property type="protein sequence ID" value="AOM14365.1"/>
    <property type="molecule type" value="Genomic_DNA"/>
</dbReference>
<gene>
    <name evidence="2" type="ORF">BTI247_60350</name>
    <name evidence="3" type="ORF">BTI247_62390</name>
</gene>